<name>A0A178LT99_9CHLR</name>
<feature type="transmembrane region" description="Helical" evidence="1">
    <location>
        <begin position="20"/>
        <end position="48"/>
    </location>
</feature>
<keyword evidence="1" id="KW-0472">Membrane</keyword>
<dbReference type="Proteomes" id="UP000078287">
    <property type="component" value="Unassembled WGS sequence"/>
</dbReference>
<gene>
    <name evidence="2" type="ORF">A6A03_05825</name>
</gene>
<feature type="transmembrane region" description="Helical" evidence="1">
    <location>
        <begin position="86"/>
        <end position="108"/>
    </location>
</feature>
<dbReference type="AlphaFoldDB" id="A0A178LT99"/>
<accession>A0A178LT99</accession>
<keyword evidence="1" id="KW-1133">Transmembrane helix</keyword>
<dbReference type="EMBL" id="LWQS01000125">
    <property type="protein sequence ID" value="OAN36270.1"/>
    <property type="molecule type" value="Genomic_DNA"/>
</dbReference>
<evidence type="ECO:0000256" key="1">
    <source>
        <dbReference type="SAM" id="Phobius"/>
    </source>
</evidence>
<dbReference type="STRING" id="1707952.A6A03_05825"/>
<proteinExistence type="predicted"/>
<comment type="caution">
    <text evidence="2">The sequence shown here is derived from an EMBL/GenBank/DDBJ whole genome shotgun (WGS) entry which is preliminary data.</text>
</comment>
<sequence>MGMATNGMAAEPVRAWLGRLAIAILIGTLAGVVAYLTARAIGSAWLLLNQQALIDATRQALQEGVMGLANTNLRALRLAAEAQQRFIAELSGWIGLGAFLLAAIVAFVRLELHSGK</sequence>
<evidence type="ECO:0000313" key="2">
    <source>
        <dbReference type="EMBL" id="OAN36270.1"/>
    </source>
</evidence>
<evidence type="ECO:0000313" key="3">
    <source>
        <dbReference type="Proteomes" id="UP000078287"/>
    </source>
</evidence>
<organism evidence="2 3">
    <name type="scientific">Chloroflexus islandicus</name>
    <dbReference type="NCBI Taxonomy" id="1707952"/>
    <lineage>
        <taxon>Bacteria</taxon>
        <taxon>Bacillati</taxon>
        <taxon>Chloroflexota</taxon>
        <taxon>Chloroflexia</taxon>
        <taxon>Chloroflexales</taxon>
        <taxon>Chloroflexineae</taxon>
        <taxon>Chloroflexaceae</taxon>
        <taxon>Chloroflexus</taxon>
    </lineage>
</organism>
<dbReference type="OrthoDB" id="166670at2"/>
<reference evidence="2 3" key="1">
    <citation type="submission" date="2016-04" db="EMBL/GenBank/DDBJ databases">
        <title>Chloroflexus islandicus sp. nov., a thermophilic filamentous anoxygenic phototrophic bacterium from geyser Strokkur (Iceland).</title>
        <authorList>
            <person name="Gaisin V.A."/>
            <person name="Kalashnikov A.M."/>
            <person name="Sukhacheva M.V."/>
            <person name="Grouzdev D.S."/>
            <person name="Ivanov T.M."/>
            <person name="Kuznetsov B."/>
            <person name="Gorlenko V.M."/>
        </authorList>
    </citation>
    <scope>NUCLEOTIDE SEQUENCE [LARGE SCALE GENOMIC DNA]</scope>
    <source>
        <strain evidence="3">isl-2</strain>
    </source>
</reference>
<keyword evidence="3" id="KW-1185">Reference proteome</keyword>
<keyword evidence="1" id="KW-0812">Transmembrane</keyword>
<protein>
    <submittedName>
        <fullName evidence="2">Uncharacterized protein</fullName>
    </submittedName>
</protein>